<keyword evidence="1" id="KW-0645">Protease</keyword>
<dbReference type="InterPro" id="IPR009003">
    <property type="entry name" value="Peptidase_S1_PA"/>
</dbReference>
<dbReference type="Pfam" id="PF13365">
    <property type="entry name" value="Trypsin_2"/>
    <property type="match status" value="1"/>
</dbReference>
<dbReference type="Proteomes" id="UP001434337">
    <property type="component" value="Chromosome"/>
</dbReference>
<evidence type="ECO:0000256" key="3">
    <source>
        <dbReference type="SAM" id="MobiDB-lite"/>
    </source>
</evidence>
<reference evidence="6 7" key="1">
    <citation type="journal article" date="2023" name="Environ Microbiome">
        <title>A coral-associated actinobacterium mitigates coral bleaching under heat stress.</title>
        <authorList>
            <person name="Li J."/>
            <person name="Zou Y."/>
            <person name="Li Q."/>
            <person name="Zhang J."/>
            <person name="Bourne D.G."/>
            <person name="Lyu Y."/>
            <person name="Liu C."/>
            <person name="Zhang S."/>
        </authorList>
    </citation>
    <scope>NUCLEOTIDE SEQUENCE [LARGE SCALE GENOMIC DNA]</scope>
    <source>
        <strain evidence="6 7">SCSIO 13291</strain>
    </source>
</reference>
<keyword evidence="7" id="KW-1185">Reference proteome</keyword>
<name>A0ABZ3C8T1_9ACTN</name>
<feature type="domain" description="PDZ" evidence="5">
    <location>
        <begin position="300"/>
        <end position="343"/>
    </location>
</feature>
<dbReference type="PROSITE" id="PS50106">
    <property type="entry name" value="PDZ"/>
    <property type="match status" value="1"/>
</dbReference>
<evidence type="ECO:0000313" key="7">
    <source>
        <dbReference type="Proteomes" id="UP001434337"/>
    </source>
</evidence>
<dbReference type="PRINTS" id="PR00834">
    <property type="entry name" value="PROTEASES2C"/>
</dbReference>
<dbReference type="InterPro" id="IPR001478">
    <property type="entry name" value="PDZ"/>
</dbReference>
<proteinExistence type="predicted"/>
<evidence type="ECO:0000313" key="6">
    <source>
        <dbReference type="EMBL" id="WZW99036.1"/>
    </source>
</evidence>
<dbReference type="RefSeq" id="WP_232549111.1">
    <property type="nucleotide sequence ID" value="NZ_CP115965.1"/>
</dbReference>
<dbReference type="InterPro" id="IPR036034">
    <property type="entry name" value="PDZ_sf"/>
</dbReference>
<evidence type="ECO:0000259" key="5">
    <source>
        <dbReference type="PROSITE" id="PS50106"/>
    </source>
</evidence>
<keyword evidence="4" id="KW-1133">Transmembrane helix</keyword>
<dbReference type="SMART" id="SM00228">
    <property type="entry name" value="PDZ"/>
    <property type="match status" value="1"/>
</dbReference>
<dbReference type="PANTHER" id="PTHR43343">
    <property type="entry name" value="PEPTIDASE S12"/>
    <property type="match status" value="1"/>
</dbReference>
<dbReference type="Gene3D" id="2.40.10.120">
    <property type="match status" value="1"/>
</dbReference>
<dbReference type="InterPro" id="IPR001940">
    <property type="entry name" value="Peptidase_S1C"/>
</dbReference>
<feature type="region of interest" description="Disordered" evidence="3">
    <location>
        <begin position="365"/>
        <end position="390"/>
    </location>
</feature>
<dbReference type="InterPro" id="IPR051201">
    <property type="entry name" value="Chloro_Bact_Ser_Proteases"/>
</dbReference>
<dbReference type="EMBL" id="CP115965">
    <property type="protein sequence ID" value="WZW99036.1"/>
    <property type="molecule type" value="Genomic_DNA"/>
</dbReference>
<keyword evidence="4" id="KW-0812">Transmembrane</keyword>
<dbReference type="SUPFAM" id="SSF50156">
    <property type="entry name" value="PDZ domain-like"/>
    <property type="match status" value="1"/>
</dbReference>
<protein>
    <submittedName>
        <fullName evidence="6">Trypsin-like peptidase domain-containing protein</fullName>
    </submittedName>
</protein>
<evidence type="ECO:0000256" key="4">
    <source>
        <dbReference type="SAM" id="Phobius"/>
    </source>
</evidence>
<dbReference type="Gene3D" id="2.30.42.10">
    <property type="match status" value="1"/>
</dbReference>
<feature type="transmembrane region" description="Helical" evidence="4">
    <location>
        <begin position="26"/>
        <end position="48"/>
    </location>
</feature>
<evidence type="ECO:0000256" key="2">
    <source>
        <dbReference type="ARBA" id="ARBA00022801"/>
    </source>
</evidence>
<evidence type="ECO:0000256" key="1">
    <source>
        <dbReference type="ARBA" id="ARBA00022670"/>
    </source>
</evidence>
<keyword evidence="4" id="KW-0472">Membrane</keyword>
<organism evidence="6 7">
    <name type="scientific">Propioniciclava soli</name>
    <dbReference type="NCBI Taxonomy" id="2775081"/>
    <lineage>
        <taxon>Bacteria</taxon>
        <taxon>Bacillati</taxon>
        <taxon>Actinomycetota</taxon>
        <taxon>Actinomycetes</taxon>
        <taxon>Propionibacteriales</taxon>
        <taxon>Propionibacteriaceae</taxon>
        <taxon>Propioniciclava</taxon>
    </lineage>
</organism>
<feature type="region of interest" description="Disordered" evidence="3">
    <location>
        <begin position="59"/>
        <end position="92"/>
    </location>
</feature>
<accession>A0ABZ3C8T1</accession>
<gene>
    <name evidence="6" type="ORF">PCC79_02155</name>
</gene>
<sequence>MTPPWPAPPPPVVRRPEPRRTPTVTVFARAVLALLLSLSVAFVGVVSLRAWAVSRAPVPSPVAPGTVMTPVPLPSGNDPEGPTPEQTVGPVPVDDRVQRGVVLIAGQTPADSVAGTGMVLTPDGLVLTNYHVVRSTASLTVTVASTGRSYDATLVGRDATADIALLRLDGARDLEVVTIDRDPVDVGDVVVAAGNANGQGYVTAHRGNVQALGRSIQVSGPLPEDPPETLSGLVQTNAPAWPGDSGGPMYDADLEVLGMTTAGGAEDVEDRQVYAVPIAEALDVVERIGAGDDSGSVVIGPKAYLGIVVEADDSDGVVVQRVEPGSAAQRAGLAAGDRILTLNRRPTPSRLALAHLLDEIRPGTGVPLTWETQGGRAQSGEITPAESPLN</sequence>
<dbReference type="PANTHER" id="PTHR43343:SF3">
    <property type="entry name" value="PROTEASE DO-LIKE 8, CHLOROPLASTIC"/>
    <property type="match status" value="1"/>
</dbReference>
<dbReference type="SUPFAM" id="SSF50494">
    <property type="entry name" value="Trypsin-like serine proteases"/>
    <property type="match status" value="1"/>
</dbReference>
<keyword evidence="2" id="KW-0378">Hydrolase</keyword>
<dbReference type="Pfam" id="PF00595">
    <property type="entry name" value="PDZ"/>
    <property type="match status" value="1"/>
</dbReference>